<keyword evidence="6" id="KW-1185">Reference proteome</keyword>
<evidence type="ECO:0000313" key="5">
    <source>
        <dbReference type="EMBL" id="NHF59552.1"/>
    </source>
</evidence>
<dbReference type="Pfam" id="PF02311">
    <property type="entry name" value="AraC_binding"/>
    <property type="match status" value="1"/>
</dbReference>
<dbReference type="InterPro" id="IPR018060">
    <property type="entry name" value="HTH_AraC"/>
</dbReference>
<evidence type="ECO:0000256" key="1">
    <source>
        <dbReference type="ARBA" id="ARBA00023015"/>
    </source>
</evidence>
<protein>
    <submittedName>
        <fullName evidence="5">Helix-turn-helix domain-containing protein</fullName>
    </submittedName>
</protein>
<name>A0A967E5L6_9FLAO</name>
<keyword evidence="3" id="KW-0804">Transcription</keyword>
<dbReference type="GO" id="GO:0003700">
    <property type="term" value="F:DNA-binding transcription factor activity"/>
    <property type="evidence" value="ECO:0007669"/>
    <property type="project" value="InterPro"/>
</dbReference>
<dbReference type="PANTHER" id="PTHR43280">
    <property type="entry name" value="ARAC-FAMILY TRANSCRIPTIONAL REGULATOR"/>
    <property type="match status" value="1"/>
</dbReference>
<reference evidence="5" key="1">
    <citation type="submission" date="2019-07" db="EMBL/GenBank/DDBJ databases">
        <authorList>
            <person name="De-Chao Zhang Q."/>
        </authorList>
    </citation>
    <scope>NUCLEOTIDE SEQUENCE</scope>
    <source>
        <strain evidence="5">TP-CH-4</strain>
    </source>
</reference>
<dbReference type="InterPro" id="IPR009057">
    <property type="entry name" value="Homeodomain-like_sf"/>
</dbReference>
<dbReference type="PROSITE" id="PS00041">
    <property type="entry name" value="HTH_ARAC_FAMILY_1"/>
    <property type="match status" value="1"/>
</dbReference>
<evidence type="ECO:0000313" key="6">
    <source>
        <dbReference type="Proteomes" id="UP000707206"/>
    </source>
</evidence>
<dbReference type="AlphaFoldDB" id="A0A967E5L6"/>
<dbReference type="GO" id="GO:0043565">
    <property type="term" value="F:sequence-specific DNA binding"/>
    <property type="evidence" value="ECO:0007669"/>
    <property type="project" value="InterPro"/>
</dbReference>
<dbReference type="RefSeq" id="WP_152574052.1">
    <property type="nucleotide sequence ID" value="NZ_VIKU02000002.1"/>
</dbReference>
<dbReference type="InterPro" id="IPR003313">
    <property type="entry name" value="AraC-bd"/>
</dbReference>
<accession>A0A967E5L6</accession>
<keyword evidence="1" id="KW-0805">Transcription regulation</keyword>
<reference evidence="5" key="2">
    <citation type="submission" date="2020-03" db="EMBL/GenBank/DDBJ databases">
        <title>Flavobacteriaceae bacterium strain TP-CH-4, a member of the family Flavobacteriaceae isolated from a deep-sea seamount.</title>
        <authorList>
            <person name="Zhang D.-C."/>
        </authorList>
    </citation>
    <scope>NUCLEOTIDE SEQUENCE</scope>
    <source>
        <strain evidence="5">TP-CH-4</strain>
    </source>
</reference>
<dbReference type="InterPro" id="IPR014710">
    <property type="entry name" value="RmlC-like_jellyroll"/>
</dbReference>
<proteinExistence type="predicted"/>
<sequence>MRRTATLFDLQTFLGPSEQFHLSKNLLSKDTPLEYHYHDYFEVFWVANGTGTHLLNGKQYTLKEGTLVFMRPHDCHTFDFESPKEQLILYNLAFYPRDVALFKKRYFNGEEVFFWSMAENLPPLWLTPDQLRSLSHRADVVLEASRSLFYLDQLLMNVFKLLHFSKVSDQGVPHWLAYALQQFKSGYPEGLYKGGVEAFLHLCKRSRAHVNRSLRKYYGQNVTQCVNHLRLLEAKERLATTNKGIKRIAYELGYKDVNYFHKLFKAEFGFSPNEFRKKNTIAF</sequence>
<evidence type="ECO:0000256" key="3">
    <source>
        <dbReference type="ARBA" id="ARBA00023163"/>
    </source>
</evidence>
<organism evidence="5 6">
    <name type="scientific">Pelagihabitans pacificus</name>
    <dbReference type="NCBI Taxonomy" id="2696054"/>
    <lineage>
        <taxon>Bacteria</taxon>
        <taxon>Pseudomonadati</taxon>
        <taxon>Bacteroidota</taxon>
        <taxon>Flavobacteriia</taxon>
        <taxon>Flavobacteriales</taxon>
        <taxon>Flavobacteriaceae</taxon>
        <taxon>Pelagihabitans</taxon>
    </lineage>
</organism>
<dbReference type="PROSITE" id="PS01124">
    <property type="entry name" value="HTH_ARAC_FAMILY_2"/>
    <property type="match status" value="1"/>
</dbReference>
<dbReference type="Gene3D" id="1.10.10.60">
    <property type="entry name" value="Homeodomain-like"/>
    <property type="match status" value="1"/>
</dbReference>
<comment type="caution">
    <text evidence="5">The sequence shown here is derived from an EMBL/GenBank/DDBJ whole genome shotgun (WGS) entry which is preliminary data.</text>
</comment>
<dbReference type="Gene3D" id="2.60.120.10">
    <property type="entry name" value="Jelly Rolls"/>
    <property type="match status" value="1"/>
</dbReference>
<feature type="domain" description="HTH araC/xylS-type" evidence="4">
    <location>
        <begin position="206"/>
        <end position="278"/>
    </location>
</feature>
<dbReference type="SUPFAM" id="SSF51215">
    <property type="entry name" value="Regulatory protein AraC"/>
    <property type="match status" value="1"/>
</dbReference>
<dbReference type="Pfam" id="PF12833">
    <property type="entry name" value="HTH_18"/>
    <property type="match status" value="1"/>
</dbReference>
<dbReference type="SMART" id="SM00342">
    <property type="entry name" value="HTH_ARAC"/>
    <property type="match status" value="1"/>
</dbReference>
<dbReference type="Proteomes" id="UP000707206">
    <property type="component" value="Unassembled WGS sequence"/>
</dbReference>
<dbReference type="InterPro" id="IPR018062">
    <property type="entry name" value="HTH_AraC-typ_CS"/>
</dbReference>
<dbReference type="InterPro" id="IPR037923">
    <property type="entry name" value="HTH-like"/>
</dbReference>
<gene>
    <name evidence="5" type="ORF">FK220_009390</name>
</gene>
<keyword evidence="2" id="KW-0238">DNA-binding</keyword>
<dbReference type="InterPro" id="IPR020449">
    <property type="entry name" value="Tscrpt_reg_AraC-type_HTH"/>
</dbReference>
<dbReference type="PRINTS" id="PR00032">
    <property type="entry name" value="HTHARAC"/>
</dbReference>
<evidence type="ECO:0000259" key="4">
    <source>
        <dbReference type="PROSITE" id="PS01124"/>
    </source>
</evidence>
<evidence type="ECO:0000256" key="2">
    <source>
        <dbReference type="ARBA" id="ARBA00023125"/>
    </source>
</evidence>
<dbReference type="SUPFAM" id="SSF46689">
    <property type="entry name" value="Homeodomain-like"/>
    <property type="match status" value="1"/>
</dbReference>
<dbReference type="PANTHER" id="PTHR43280:SF2">
    <property type="entry name" value="HTH-TYPE TRANSCRIPTIONAL REGULATOR EXSA"/>
    <property type="match status" value="1"/>
</dbReference>
<dbReference type="EMBL" id="VIKU02000002">
    <property type="protein sequence ID" value="NHF59552.1"/>
    <property type="molecule type" value="Genomic_DNA"/>
</dbReference>